<evidence type="ECO:0000313" key="3">
    <source>
        <dbReference type="EMBL" id="HJE38965.1"/>
    </source>
</evidence>
<protein>
    <submittedName>
        <fullName evidence="3">NAD(P)H-dependent oxidoreductase</fullName>
    </submittedName>
</protein>
<dbReference type="InterPro" id="IPR029039">
    <property type="entry name" value="Flavoprotein-like_sf"/>
</dbReference>
<dbReference type="SUPFAM" id="SSF52218">
    <property type="entry name" value="Flavoproteins"/>
    <property type="match status" value="1"/>
</dbReference>
<dbReference type="GO" id="GO:0009055">
    <property type="term" value="F:electron transfer activity"/>
    <property type="evidence" value="ECO:0007669"/>
    <property type="project" value="TreeGrafter"/>
</dbReference>
<dbReference type="InterPro" id="IPR003680">
    <property type="entry name" value="Flavodoxin_fold"/>
</dbReference>
<reference evidence="3" key="2">
    <citation type="submission" date="2021-09" db="EMBL/GenBank/DDBJ databases">
        <authorList>
            <person name="Gilroy R."/>
        </authorList>
    </citation>
    <scope>NUCLEOTIDE SEQUENCE</scope>
    <source>
        <strain evidence="3">4100</strain>
    </source>
</reference>
<reference evidence="3" key="1">
    <citation type="journal article" date="2021" name="PeerJ">
        <title>Extensive microbial diversity within the chicken gut microbiome revealed by metagenomics and culture.</title>
        <authorList>
            <person name="Gilroy R."/>
            <person name="Ravi A."/>
            <person name="Getino M."/>
            <person name="Pursley I."/>
            <person name="Horton D.L."/>
            <person name="Alikhan N.F."/>
            <person name="Baker D."/>
            <person name="Gharbi K."/>
            <person name="Hall N."/>
            <person name="Watson M."/>
            <person name="Adriaenssens E.M."/>
            <person name="Foster-Nyarko E."/>
            <person name="Jarju S."/>
            <person name="Secka A."/>
            <person name="Antonio M."/>
            <person name="Oren A."/>
            <person name="Chaudhuri R.R."/>
            <person name="La Ragione R."/>
            <person name="Hildebrand F."/>
            <person name="Pallen M.J."/>
        </authorList>
    </citation>
    <scope>NUCLEOTIDE SEQUENCE</scope>
    <source>
        <strain evidence="3">4100</strain>
    </source>
</reference>
<keyword evidence="1" id="KW-0560">Oxidoreductase</keyword>
<evidence type="ECO:0000313" key="4">
    <source>
        <dbReference type="Proteomes" id="UP000711407"/>
    </source>
</evidence>
<dbReference type="EMBL" id="DYXT01000025">
    <property type="protein sequence ID" value="HJE38965.1"/>
    <property type="molecule type" value="Genomic_DNA"/>
</dbReference>
<evidence type="ECO:0000259" key="2">
    <source>
        <dbReference type="Pfam" id="PF02525"/>
    </source>
</evidence>
<comment type="caution">
    <text evidence="3">The sequence shown here is derived from an EMBL/GenBank/DDBJ whole genome shotgun (WGS) entry which is preliminary data.</text>
</comment>
<feature type="domain" description="Flavodoxin-like fold" evidence="2">
    <location>
        <begin position="2"/>
        <end position="170"/>
    </location>
</feature>
<dbReference type="PANTHER" id="PTHR47307:SF1">
    <property type="entry name" value="GLUTATHIONE-REGULATED POTASSIUM-EFFLUX SYSTEM ANCILLARY PROTEIN KEFG"/>
    <property type="match status" value="1"/>
</dbReference>
<organism evidence="3 4">
    <name type="scientific">Candidatus Amulumruptor caecigallinarius</name>
    <dbReference type="NCBI Taxonomy" id="2109911"/>
    <lineage>
        <taxon>Bacteria</taxon>
        <taxon>Pseudomonadati</taxon>
        <taxon>Bacteroidota</taxon>
        <taxon>Bacteroidia</taxon>
        <taxon>Bacteroidales</taxon>
        <taxon>Muribaculaceae</taxon>
        <taxon>Candidatus Amulumruptor</taxon>
    </lineage>
</organism>
<sequence>MKNIIVISGHTDLATSVANKTILDTLAQELPDAGIVKLDSLYPDFNIDVEAEQQRLLGADIIVFEFPIFWYSWPSMLHRYVEEVFQHGFSHGTTGDKLKGKKLVLSFTTGAPAEAYTHDAMGLTVDDLLLPAKATCSLTQMQFAGEVHTCGVSYGNRTDEAKIREQEEVCRRHARRLAELLSSL</sequence>
<name>A0A921JHQ5_9BACT</name>
<dbReference type="Proteomes" id="UP000711407">
    <property type="component" value="Unassembled WGS sequence"/>
</dbReference>
<evidence type="ECO:0000256" key="1">
    <source>
        <dbReference type="ARBA" id="ARBA00023002"/>
    </source>
</evidence>
<dbReference type="GO" id="GO:0003955">
    <property type="term" value="F:NAD(P)H dehydrogenase (quinone) activity"/>
    <property type="evidence" value="ECO:0007669"/>
    <property type="project" value="TreeGrafter"/>
</dbReference>
<proteinExistence type="predicted"/>
<dbReference type="PANTHER" id="PTHR47307">
    <property type="entry name" value="GLUTATHIONE-REGULATED POTASSIUM-EFFLUX SYSTEM ANCILLARY PROTEIN KEFG"/>
    <property type="match status" value="1"/>
</dbReference>
<dbReference type="GO" id="GO:0010181">
    <property type="term" value="F:FMN binding"/>
    <property type="evidence" value="ECO:0007669"/>
    <property type="project" value="TreeGrafter"/>
</dbReference>
<dbReference type="AlphaFoldDB" id="A0A921JHQ5"/>
<accession>A0A921JHQ5</accession>
<dbReference type="Gene3D" id="3.40.50.360">
    <property type="match status" value="1"/>
</dbReference>
<dbReference type="InterPro" id="IPR046980">
    <property type="entry name" value="KefG/KefF"/>
</dbReference>
<dbReference type="Pfam" id="PF02525">
    <property type="entry name" value="Flavodoxin_2"/>
    <property type="match status" value="1"/>
</dbReference>
<gene>
    <name evidence="3" type="ORF">K8V47_04305</name>
</gene>